<keyword evidence="2" id="KW-0378">Hydrolase</keyword>
<dbReference type="AlphaFoldDB" id="A0AAE3GZ74"/>
<dbReference type="Proteomes" id="UP001204144">
    <property type="component" value="Unassembled WGS sequence"/>
</dbReference>
<evidence type="ECO:0000259" key="1">
    <source>
        <dbReference type="Pfam" id="PF12867"/>
    </source>
</evidence>
<protein>
    <submittedName>
        <fullName evidence="2">Metal-dependent hydrolase</fullName>
    </submittedName>
</protein>
<evidence type="ECO:0000313" key="3">
    <source>
        <dbReference type="Proteomes" id="UP001204144"/>
    </source>
</evidence>
<dbReference type="Pfam" id="PF12867">
    <property type="entry name" value="DinB_2"/>
    <property type="match status" value="1"/>
</dbReference>
<dbReference type="InterPro" id="IPR034660">
    <property type="entry name" value="DinB/YfiT-like"/>
</dbReference>
<evidence type="ECO:0000313" key="2">
    <source>
        <dbReference type="EMBL" id="MCP9762019.1"/>
    </source>
</evidence>
<organism evidence="2 3">
    <name type="scientific">Lacihabitans soyangensis</name>
    <dbReference type="NCBI Taxonomy" id="869394"/>
    <lineage>
        <taxon>Bacteria</taxon>
        <taxon>Pseudomonadati</taxon>
        <taxon>Bacteroidota</taxon>
        <taxon>Cytophagia</taxon>
        <taxon>Cytophagales</taxon>
        <taxon>Leadbetterellaceae</taxon>
        <taxon>Lacihabitans</taxon>
    </lineage>
</organism>
<name>A0AAE3GZ74_9BACT</name>
<proteinExistence type="predicted"/>
<accession>A0AAE3GZ74</accession>
<dbReference type="InterPro" id="IPR024775">
    <property type="entry name" value="DinB-like"/>
</dbReference>
<feature type="domain" description="DinB-like" evidence="1">
    <location>
        <begin position="12"/>
        <end position="142"/>
    </location>
</feature>
<dbReference type="EMBL" id="RJUF01000005">
    <property type="protein sequence ID" value="MCP9762019.1"/>
    <property type="molecule type" value="Genomic_DNA"/>
</dbReference>
<reference evidence="2 3" key="1">
    <citation type="submission" date="2018-11" db="EMBL/GenBank/DDBJ databases">
        <title>Novel bacteria species description.</title>
        <authorList>
            <person name="Han J.-H."/>
        </authorList>
    </citation>
    <scope>NUCLEOTIDE SEQUENCE [LARGE SCALE GENOMIC DNA]</scope>
    <source>
        <strain evidence="2 3">KCTC23259</strain>
    </source>
</reference>
<dbReference type="SUPFAM" id="SSF109854">
    <property type="entry name" value="DinB/YfiT-like putative metalloenzymes"/>
    <property type="match status" value="1"/>
</dbReference>
<gene>
    <name evidence="2" type="ORF">EGI31_03565</name>
</gene>
<dbReference type="GO" id="GO:0016787">
    <property type="term" value="F:hydrolase activity"/>
    <property type="evidence" value="ECO:0007669"/>
    <property type="project" value="UniProtKB-KW"/>
</dbReference>
<keyword evidence="3" id="KW-1185">Reference proteome</keyword>
<dbReference type="RefSeq" id="WP_255035771.1">
    <property type="nucleotide sequence ID" value="NZ_RJUF01000005.1"/>
</dbReference>
<dbReference type="Gene3D" id="1.20.120.450">
    <property type="entry name" value="dinb family like domain"/>
    <property type="match status" value="1"/>
</dbReference>
<comment type="caution">
    <text evidence="2">The sequence shown here is derived from an EMBL/GenBank/DDBJ whole genome shotgun (WGS) entry which is preliminary data.</text>
</comment>
<sequence length="149" mass="17533">MNILTTLTNTKYETEKYFDLSEEDLAKTYGEGKWTVKQILVHLADADSVLLDRIKRVISEPKQVIWAFDQDLWNENLDYKNFPLEISKAVYLANRQMVIHLAEKYYETLGPKEFIHSETGLRTLKDEFDKVVWHNQGHLDQIKLSLESK</sequence>